<dbReference type="AlphaFoldDB" id="A0A9R1XSU9"/>
<protein>
    <submittedName>
        <fullName evidence="1">Uncharacterized protein</fullName>
    </submittedName>
</protein>
<gene>
    <name evidence="1" type="ORF">LSAT_V11C100034850</name>
</gene>
<reference evidence="1 2" key="1">
    <citation type="journal article" date="2017" name="Nat. Commun.">
        <title>Genome assembly with in vitro proximity ligation data and whole-genome triplication in lettuce.</title>
        <authorList>
            <person name="Reyes-Chin-Wo S."/>
            <person name="Wang Z."/>
            <person name="Yang X."/>
            <person name="Kozik A."/>
            <person name="Arikit S."/>
            <person name="Song C."/>
            <person name="Xia L."/>
            <person name="Froenicke L."/>
            <person name="Lavelle D.O."/>
            <person name="Truco M.J."/>
            <person name="Xia R."/>
            <person name="Zhu S."/>
            <person name="Xu C."/>
            <person name="Xu H."/>
            <person name="Xu X."/>
            <person name="Cox K."/>
            <person name="Korf I."/>
            <person name="Meyers B.C."/>
            <person name="Michelmore R.W."/>
        </authorList>
    </citation>
    <scope>NUCLEOTIDE SEQUENCE [LARGE SCALE GENOMIC DNA]</scope>
    <source>
        <strain evidence="2">cv. Salinas</strain>
        <tissue evidence="1">Seedlings</tissue>
    </source>
</reference>
<dbReference type="Proteomes" id="UP000235145">
    <property type="component" value="Unassembled WGS sequence"/>
</dbReference>
<accession>A0A9R1XSU9</accession>
<evidence type="ECO:0000313" key="1">
    <source>
        <dbReference type="EMBL" id="KAJ0224526.1"/>
    </source>
</evidence>
<sequence length="95" mass="10763">MVQKLISGSCMLLISCIWTSPSCMGFVINLILNLTPEASPAMLARANVYQWVIYVSQVNFANKEEVMNYLFSTYISRVVFHPIMPEAELIRNMLG</sequence>
<comment type="caution">
    <text evidence="1">The sequence shown here is derived from an EMBL/GenBank/DDBJ whole genome shotgun (WGS) entry which is preliminary data.</text>
</comment>
<dbReference type="PROSITE" id="PS51257">
    <property type="entry name" value="PROKAR_LIPOPROTEIN"/>
    <property type="match status" value="1"/>
</dbReference>
<evidence type="ECO:0000313" key="2">
    <source>
        <dbReference type="Proteomes" id="UP000235145"/>
    </source>
</evidence>
<organism evidence="1 2">
    <name type="scientific">Lactuca sativa</name>
    <name type="common">Garden lettuce</name>
    <dbReference type="NCBI Taxonomy" id="4236"/>
    <lineage>
        <taxon>Eukaryota</taxon>
        <taxon>Viridiplantae</taxon>
        <taxon>Streptophyta</taxon>
        <taxon>Embryophyta</taxon>
        <taxon>Tracheophyta</taxon>
        <taxon>Spermatophyta</taxon>
        <taxon>Magnoliopsida</taxon>
        <taxon>eudicotyledons</taxon>
        <taxon>Gunneridae</taxon>
        <taxon>Pentapetalae</taxon>
        <taxon>asterids</taxon>
        <taxon>campanulids</taxon>
        <taxon>Asterales</taxon>
        <taxon>Asteraceae</taxon>
        <taxon>Cichorioideae</taxon>
        <taxon>Cichorieae</taxon>
        <taxon>Lactucinae</taxon>
        <taxon>Lactuca</taxon>
    </lineage>
</organism>
<dbReference type="EMBL" id="NBSK02000001">
    <property type="protein sequence ID" value="KAJ0224526.1"/>
    <property type="molecule type" value="Genomic_DNA"/>
</dbReference>
<keyword evidence="2" id="KW-1185">Reference proteome</keyword>
<proteinExistence type="predicted"/>
<name>A0A9R1XSU9_LACSA</name>